<dbReference type="SUPFAM" id="SSF81301">
    <property type="entry name" value="Nucleotidyltransferase"/>
    <property type="match status" value="1"/>
</dbReference>
<organism evidence="1 2">
    <name type="scientific">Candidatus Roizmanbacteria bacterium RIFOXYA1_FULL_41_12</name>
    <dbReference type="NCBI Taxonomy" id="1802082"/>
    <lineage>
        <taxon>Bacteria</taxon>
        <taxon>Candidatus Roizmaniibacteriota</taxon>
    </lineage>
</organism>
<evidence type="ECO:0000313" key="1">
    <source>
        <dbReference type="EMBL" id="OGK64503.1"/>
    </source>
</evidence>
<name>A0A1F7K9H1_9BACT</name>
<evidence type="ECO:0000313" key="2">
    <source>
        <dbReference type="Proteomes" id="UP000178450"/>
    </source>
</evidence>
<reference evidence="1 2" key="1">
    <citation type="journal article" date="2016" name="Nat. Commun.">
        <title>Thousands of microbial genomes shed light on interconnected biogeochemical processes in an aquifer system.</title>
        <authorList>
            <person name="Anantharaman K."/>
            <person name="Brown C.T."/>
            <person name="Hug L.A."/>
            <person name="Sharon I."/>
            <person name="Castelle C.J."/>
            <person name="Probst A.J."/>
            <person name="Thomas B.C."/>
            <person name="Singh A."/>
            <person name="Wilkins M.J."/>
            <person name="Karaoz U."/>
            <person name="Brodie E.L."/>
            <person name="Williams K.H."/>
            <person name="Hubbard S.S."/>
            <person name="Banfield J.F."/>
        </authorList>
    </citation>
    <scope>NUCLEOTIDE SEQUENCE [LARGE SCALE GENOMIC DNA]</scope>
</reference>
<proteinExistence type="predicted"/>
<dbReference type="AlphaFoldDB" id="A0A1F7K9H1"/>
<dbReference type="EMBL" id="MGBG01000020">
    <property type="protein sequence ID" value="OGK64503.1"/>
    <property type="molecule type" value="Genomic_DNA"/>
</dbReference>
<comment type="caution">
    <text evidence="1">The sequence shown here is derived from an EMBL/GenBank/DDBJ whole genome shotgun (WGS) entry which is preliminary data.</text>
</comment>
<gene>
    <name evidence="1" type="ORF">A2209_02285</name>
</gene>
<dbReference type="Proteomes" id="UP000178450">
    <property type="component" value="Unassembled WGS sequence"/>
</dbReference>
<evidence type="ECO:0008006" key="3">
    <source>
        <dbReference type="Google" id="ProtNLM"/>
    </source>
</evidence>
<dbReference type="InterPro" id="IPR043519">
    <property type="entry name" value="NT_sf"/>
</dbReference>
<accession>A0A1F7K9H1</accession>
<sequence>MAYLIQILQKYQARDLSPYSSSISLLKNTLYTWASSCYLDILDSGSRAKGTAISLASDVDYLVSLSSSCNENSGGLEGIYDSLNSKLSGIYTNVRKQNVSIRLNLGGLLVDVTPARKQLGNTNDHWLYVSKLKTRKQTNIKKHISDISASGRTNEIKILKVWRELHKLEFPSVYLEYLVVNNILRSYPTGIDKIGDNVWHVFNELAKYSSNPLDSRLVDPANSANILSDLLSQTEKNSVKNAARSAIQQTNWNQIVW</sequence>
<protein>
    <recommendedName>
        <fullName evidence="3">Polymerase nucleotidyl transferase domain-containing protein</fullName>
    </recommendedName>
</protein>